<name>A0A6M3KYD3_9ZZZZ</name>
<protein>
    <submittedName>
        <fullName evidence="1">Putative terminase</fullName>
    </submittedName>
</protein>
<organism evidence="1">
    <name type="scientific">viral metagenome</name>
    <dbReference type="NCBI Taxonomy" id="1070528"/>
    <lineage>
        <taxon>unclassified sequences</taxon>
        <taxon>metagenomes</taxon>
        <taxon>organismal metagenomes</taxon>
    </lineage>
</organism>
<proteinExistence type="predicted"/>
<accession>A0A6M3KYD3</accession>
<evidence type="ECO:0000313" key="1">
    <source>
        <dbReference type="EMBL" id="QJA87227.1"/>
    </source>
</evidence>
<gene>
    <name evidence="1" type="ORF">MM415B03028_0005</name>
</gene>
<dbReference type="InterPro" id="IPR027417">
    <property type="entry name" value="P-loop_NTPase"/>
</dbReference>
<dbReference type="Gene3D" id="3.40.50.300">
    <property type="entry name" value="P-loop containing nucleotide triphosphate hydrolases"/>
    <property type="match status" value="1"/>
</dbReference>
<dbReference type="AlphaFoldDB" id="A0A6M3KYD3"/>
<sequence>MVPRRFLAGRPSESDLVIHLINGSEIWVVGLDRPERIEGPPWDGCVITEIANIKKDAWQANIRPALSDRRGWAWLEGVPEGRNFYYHLDRQARAEAEAAIEEKRPAEWGAFWWKSGDILPPEEIEAARRDLDELTFQQEYEASFVNFTGRAYYPFDTRTHCASLEYDKRRHLILCFDFNVAPGVAVICQEMKLPNGENGTGVIGEVWIPQNSNTPAVCRKIAADWGKHEGLVFCHGDATGGARGTAKVSGSDWELIAKELRPVFGERLRSRVPNENPRQRVRINAVNSRLKSSSGIIRLMVDPKAALHVVLDLEGVRLLEGGAGEIDKKIDPEATHMTDALGYYIVREFPITDQSRTMKVLSF</sequence>
<dbReference type="EMBL" id="MT142690">
    <property type="protein sequence ID" value="QJA87227.1"/>
    <property type="molecule type" value="Genomic_DNA"/>
</dbReference>
<reference evidence="1" key="1">
    <citation type="submission" date="2020-03" db="EMBL/GenBank/DDBJ databases">
        <title>The deep terrestrial virosphere.</title>
        <authorList>
            <person name="Holmfeldt K."/>
            <person name="Nilsson E."/>
            <person name="Simone D."/>
            <person name="Lopez-Fernandez M."/>
            <person name="Wu X."/>
            <person name="de Brujin I."/>
            <person name="Lundin D."/>
            <person name="Andersson A."/>
            <person name="Bertilsson S."/>
            <person name="Dopson M."/>
        </authorList>
    </citation>
    <scope>NUCLEOTIDE SEQUENCE</scope>
    <source>
        <strain evidence="1">MM415B03028</strain>
    </source>
</reference>